<reference evidence="2 3" key="1">
    <citation type="submission" date="2015-06" db="EMBL/GenBank/DDBJ databases">
        <title>R. anatipestifer strain HXb2 is the most virulent strain so far, and the genome sequence would help us uncover the pathogenesis.</title>
        <authorList>
            <person name="Hu Q."/>
            <person name="Qi J."/>
            <person name="Bo H."/>
            <person name="Liu G."/>
            <person name="Tao M."/>
            <person name="Ding Y."/>
            <person name="Xue Y."/>
        </authorList>
    </citation>
    <scope>NUCLEOTIDE SEQUENCE [LARGE SCALE GENOMIC DNA]</scope>
    <source>
        <strain evidence="2 3">HXb2</strain>
    </source>
</reference>
<dbReference type="EMBL" id="CP011859">
    <property type="protein sequence ID" value="AQY23088.1"/>
    <property type="molecule type" value="Genomic_DNA"/>
</dbReference>
<gene>
    <name evidence="2" type="ORF">AB406_2151</name>
</gene>
<sequence length="502" mass="56081">MKKVLLLLVSTALVSCKTNTVLDTNKLKFDINNYRTETVSYQGKSFKVRAYENIVYVSNPVDTAFQKMNIYIPEEYFEEKKINGYTANTAPIFYPNQVGGYMPAQPSSLKGKAFNPPINGGAGRQLPRIEANINKENTVVAALSRGYVVASAGARGRTNKDDKGKYYGKAPAGLVDLKAGIRYLRFNDDEMPGDANKIISNGTSAGGAMSALLGSTGNHPDYNDYLSAIGAANTSDVIFASSDYCPITNLEYADMAYEWQFNGVNSYQKRVGFGSSEKEFLNDKQQNLSNRLRNEFPSYVNTLNLKDEKGNKLTLGTDGNGSFKDFIKSQIIISANTAIKEGKDLFHHKFLKFNNGIVVDLDWEGYINYMERQKTPPAFDALTADSAENILFGTENADAQHFTTFSQIYSERKTVTKATDFIVKLMNPMKYIGDSKAEKAKYWRIRHGSKDKDTSLAISSMLALYLRNQGYNVDYALPWDIPHSGDYDLKELFDWIDSISKK</sequence>
<evidence type="ECO:0000313" key="2">
    <source>
        <dbReference type="EMBL" id="AQY23088.1"/>
    </source>
</evidence>
<dbReference type="AlphaFoldDB" id="A0A1S7DVJ0"/>
<dbReference type="RefSeq" id="WP_079208284.1">
    <property type="nucleotide sequence ID" value="NZ_CP011859.1"/>
</dbReference>
<dbReference type="InterPro" id="IPR048124">
    <property type="entry name" value="Tannase_B"/>
</dbReference>
<protein>
    <recommendedName>
        <fullName evidence="1">BD-FAE-like domain-containing protein</fullName>
    </recommendedName>
</protein>
<dbReference type="PROSITE" id="PS51257">
    <property type="entry name" value="PROKAR_LIPOPROTEIN"/>
    <property type="match status" value="1"/>
</dbReference>
<organism evidence="2 3">
    <name type="scientific">Riemerella anatipestifer</name>
    <name type="common">Moraxella anatipestifer</name>
    <dbReference type="NCBI Taxonomy" id="34085"/>
    <lineage>
        <taxon>Bacteria</taxon>
        <taxon>Pseudomonadati</taxon>
        <taxon>Bacteroidota</taxon>
        <taxon>Flavobacteriia</taxon>
        <taxon>Flavobacteriales</taxon>
        <taxon>Weeksellaceae</taxon>
        <taxon>Riemerella</taxon>
    </lineage>
</organism>
<dbReference type="NCBIfam" id="NF041556">
    <property type="entry name" value="tannase_B"/>
    <property type="match status" value="1"/>
</dbReference>
<evidence type="ECO:0000313" key="3">
    <source>
        <dbReference type="Proteomes" id="UP000189883"/>
    </source>
</evidence>
<dbReference type="Proteomes" id="UP000189883">
    <property type="component" value="Chromosome"/>
</dbReference>
<name>A0A1S7DVJ0_RIEAN</name>
<evidence type="ECO:0000259" key="1">
    <source>
        <dbReference type="Pfam" id="PF20434"/>
    </source>
</evidence>
<dbReference type="Gene3D" id="3.40.50.1820">
    <property type="entry name" value="alpha/beta hydrolase"/>
    <property type="match status" value="1"/>
</dbReference>
<dbReference type="Pfam" id="PF20434">
    <property type="entry name" value="BD-FAE"/>
    <property type="match status" value="1"/>
</dbReference>
<dbReference type="InterPro" id="IPR049492">
    <property type="entry name" value="BD-FAE-like_dom"/>
</dbReference>
<proteinExistence type="predicted"/>
<feature type="domain" description="BD-FAE-like" evidence="1">
    <location>
        <begin position="132"/>
        <end position="255"/>
    </location>
</feature>
<dbReference type="SUPFAM" id="SSF53474">
    <property type="entry name" value="alpha/beta-Hydrolases"/>
    <property type="match status" value="1"/>
</dbReference>
<accession>A0A1S7DVJ0</accession>
<dbReference type="InterPro" id="IPR029058">
    <property type="entry name" value="AB_hydrolase_fold"/>
</dbReference>